<evidence type="ECO:0000256" key="3">
    <source>
        <dbReference type="ARBA" id="ARBA00023002"/>
    </source>
</evidence>
<sequence>MNQRQTAIVGGGIGGLVTALLLSKNNDRHISIFEKNDYLGGRLTYERHGDYKVDQGPTIVLLPEMLLSILEEGGIDRKSIPLIPCDPLYKIHFKDGEPFCKYTDPERQKDELRRRFPGNEAGFDRFLSDMKVRFLQGKAQFLEQSFVDKRRFFSRKNLHTLMRLKAYQNVKRMMRSYFKDEALVEAYTLQTLYIGGHPQQSPAMYSLVSYSEHDHGIWYMRGGYAHLVEIIVDVLKSRGVSIFTNAEVENIRLEGSHASAVNVDGVSQPMDEVILNGDFPTMDHLLPVDKRLNRNYTPSSGCLLIYMGLDRNYPNSTIHQFFMSSNFDQHMKQVFDLKQLPDDPSFYTFHPSLLDDSLAPKGKGVLYTLVPVPVGKEVDWSGKEKLINYVIDQMEERGFKDLRRKINWMKVRTPEDAKADGLFEGGSFGIAPTLFQSGVFRPQLQPYPIDNVYAVGASIHPGGGVPIVMQGSKLLANHLQYHSAERHNYKRGV</sequence>
<protein>
    <submittedName>
        <fullName evidence="7">Phytoene desaturase</fullName>
    </submittedName>
</protein>
<dbReference type="RefSeq" id="WP_085030144.1">
    <property type="nucleotide sequence ID" value="NZ_CP020772.1"/>
</dbReference>
<dbReference type="PANTHER" id="PTHR43734:SF1">
    <property type="entry name" value="PHYTOENE DESATURASE"/>
    <property type="match status" value="1"/>
</dbReference>
<comment type="similarity">
    <text evidence="4">Belongs to the carotenoid/retinoid oxidoreductase family. CrtN subfamily.</text>
</comment>
<evidence type="ECO:0000259" key="6">
    <source>
        <dbReference type="Pfam" id="PF01593"/>
    </source>
</evidence>
<dbReference type="NCBIfam" id="TIGR02734">
    <property type="entry name" value="crtI_fam"/>
    <property type="match status" value="1"/>
</dbReference>
<evidence type="ECO:0000256" key="5">
    <source>
        <dbReference type="RuleBase" id="RU362075"/>
    </source>
</evidence>
<accession>A0A1W5ZWM8</accession>
<dbReference type="InterPro" id="IPR002937">
    <property type="entry name" value="Amino_oxidase"/>
</dbReference>
<dbReference type="Gene3D" id="3.90.660.20">
    <property type="entry name" value="Protoporphyrinogen oxidase, mitochondrial, domain 2"/>
    <property type="match status" value="1"/>
</dbReference>
<dbReference type="OrthoDB" id="9814556at2"/>
<gene>
    <name evidence="7" type="ORF">HM131_12860</name>
</gene>
<name>A0A1W5ZWM8_9BACI</name>
<keyword evidence="2 5" id="KW-0125">Carotenoid biosynthesis</keyword>
<dbReference type="KEGG" id="hmn:HM131_12860"/>
<dbReference type="InterPro" id="IPR014105">
    <property type="entry name" value="Carotenoid/retinoid_OxRdtase"/>
</dbReference>
<dbReference type="Proteomes" id="UP000192527">
    <property type="component" value="Chromosome"/>
</dbReference>
<evidence type="ECO:0000256" key="2">
    <source>
        <dbReference type="ARBA" id="ARBA00022746"/>
    </source>
</evidence>
<dbReference type="InterPro" id="IPR036188">
    <property type="entry name" value="FAD/NAD-bd_sf"/>
</dbReference>
<dbReference type="PANTHER" id="PTHR43734">
    <property type="entry name" value="PHYTOENE DESATURASE"/>
    <property type="match status" value="1"/>
</dbReference>
<reference evidence="7 8" key="1">
    <citation type="submission" date="2017-04" db="EMBL/GenBank/DDBJ databases">
        <title>The whole genome sequencing and assembly of Halobacillus mangrovi strain.</title>
        <authorList>
            <person name="Lee S.-J."/>
            <person name="Park M.-K."/>
            <person name="Kim J.-Y."/>
            <person name="Lee Y.-J."/>
            <person name="Yi H."/>
            <person name="Bahn Y.-S."/>
            <person name="Kim J.F."/>
            <person name="Lee D.-W."/>
        </authorList>
    </citation>
    <scope>NUCLEOTIDE SEQUENCE [LARGE SCALE GENOMIC DNA]</scope>
    <source>
        <strain evidence="7 8">KTB 131</strain>
    </source>
</reference>
<dbReference type="SUPFAM" id="SSF51905">
    <property type="entry name" value="FAD/NAD(P)-binding domain"/>
    <property type="match status" value="1"/>
</dbReference>
<dbReference type="AlphaFoldDB" id="A0A1W5ZWM8"/>
<dbReference type="GO" id="GO:0016117">
    <property type="term" value="P:carotenoid biosynthetic process"/>
    <property type="evidence" value="ECO:0007669"/>
    <property type="project" value="UniProtKB-KW"/>
</dbReference>
<comment type="pathway">
    <text evidence="1 5">Carotenoid biosynthesis.</text>
</comment>
<feature type="domain" description="Amine oxidase" evidence="6">
    <location>
        <begin position="13"/>
        <end position="465"/>
    </location>
</feature>
<evidence type="ECO:0000313" key="8">
    <source>
        <dbReference type="Proteomes" id="UP000192527"/>
    </source>
</evidence>
<dbReference type="EMBL" id="CP020772">
    <property type="protein sequence ID" value="ARI77683.1"/>
    <property type="molecule type" value="Genomic_DNA"/>
</dbReference>
<keyword evidence="8" id="KW-1185">Reference proteome</keyword>
<evidence type="ECO:0000256" key="4">
    <source>
        <dbReference type="ARBA" id="ARBA00038322"/>
    </source>
</evidence>
<keyword evidence="3 5" id="KW-0560">Oxidoreductase</keyword>
<dbReference type="GO" id="GO:0016491">
    <property type="term" value="F:oxidoreductase activity"/>
    <property type="evidence" value="ECO:0007669"/>
    <property type="project" value="UniProtKB-KW"/>
</dbReference>
<dbReference type="STRING" id="402384.HM131_12860"/>
<dbReference type="Gene3D" id="3.50.50.60">
    <property type="entry name" value="FAD/NAD(P)-binding domain"/>
    <property type="match status" value="2"/>
</dbReference>
<evidence type="ECO:0000256" key="1">
    <source>
        <dbReference type="ARBA" id="ARBA00004829"/>
    </source>
</evidence>
<dbReference type="Pfam" id="PF01593">
    <property type="entry name" value="Amino_oxidase"/>
    <property type="match status" value="1"/>
</dbReference>
<organism evidence="7 8">
    <name type="scientific">Halobacillus mangrovi</name>
    <dbReference type="NCBI Taxonomy" id="402384"/>
    <lineage>
        <taxon>Bacteria</taxon>
        <taxon>Bacillati</taxon>
        <taxon>Bacillota</taxon>
        <taxon>Bacilli</taxon>
        <taxon>Bacillales</taxon>
        <taxon>Bacillaceae</taxon>
        <taxon>Halobacillus</taxon>
    </lineage>
</organism>
<proteinExistence type="inferred from homology"/>
<evidence type="ECO:0000313" key="7">
    <source>
        <dbReference type="EMBL" id="ARI77683.1"/>
    </source>
</evidence>